<evidence type="ECO:0000313" key="1">
    <source>
        <dbReference type="EMBL" id="PQJ96318.1"/>
    </source>
</evidence>
<accession>A0A2S7XS80</accession>
<dbReference type="PROSITE" id="PS51257">
    <property type="entry name" value="PROKAR_LIPOPROTEIN"/>
    <property type="match status" value="1"/>
</dbReference>
<dbReference type="OrthoDB" id="5771746at2"/>
<comment type="caution">
    <text evidence="1">The sequence shown here is derived from an EMBL/GenBank/DDBJ whole genome shotgun (WGS) entry which is preliminary data.</text>
</comment>
<evidence type="ECO:0000313" key="2">
    <source>
        <dbReference type="Proteomes" id="UP000239936"/>
    </source>
</evidence>
<protein>
    <submittedName>
        <fullName evidence="1">Uncharacterized protein</fullName>
    </submittedName>
</protein>
<gene>
    <name evidence="1" type="ORF">CXB77_11290</name>
</gene>
<name>A0A2S7XS80_9GAMM</name>
<sequence length="184" mass="20618">MRNIMLIEFLLISGLMISGCANQPERIDYRRVTRVIAPIEYAQIQCSSIPIIERHTCLTAVIEHYENVHQQQSTSPTPMNKPFLLVFDDGAEYRGRYLSNAFAAYFKVDHQKKQCIGQYNAFAGDASSIFNIRCNNGITGHADIILDHGGKNGIGEFQMSNNKHGHIVFGEAAVIPISEQSKMK</sequence>
<reference evidence="1 2" key="1">
    <citation type="submission" date="2018-01" db="EMBL/GenBank/DDBJ databases">
        <title>The complete genome sequence of Chromatium okenii LaCa, a purple sulfur bacterium with a turbulent life.</title>
        <authorList>
            <person name="Luedin S.M."/>
            <person name="Liechti N."/>
            <person name="Storelli N."/>
            <person name="Danza F."/>
            <person name="Wittwer M."/>
            <person name="Pothier J.F."/>
            <person name="Tonolla M.A."/>
        </authorList>
    </citation>
    <scope>NUCLEOTIDE SEQUENCE [LARGE SCALE GENOMIC DNA]</scope>
    <source>
        <strain evidence="1 2">LaCa</strain>
    </source>
</reference>
<keyword evidence="2" id="KW-1185">Reference proteome</keyword>
<dbReference type="Proteomes" id="UP000239936">
    <property type="component" value="Unassembled WGS sequence"/>
</dbReference>
<organism evidence="1 2">
    <name type="scientific">Chromatium okenii</name>
    <dbReference type="NCBI Taxonomy" id="61644"/>
    <lineage>
        <taxon>Bacteria</taxon>
        <taxon>Pseudomonadati</taxon>
        <taxon>Pseudomonadota</taxon>
        <taxon>Gammaproteobacteria</taxon>
        <taxon>Chromatiales</taxon>
        <taxon>Chromatiaceae</taxon>
        <taxon>Chromatium</taxon>
    </lineage>
</organism>
<dbReference type="RefSeq" id="WP_105073943.1">
    <property type="nucleotide sequence ID" value="NZ_JAFLKP010000261.1"/>
</dbReference>
<proteinExistence type="predicted"/>
<dbReference type="AlphaFoldDB" id="A0A2S7XS80"/>
<dbReference type="EMBL" id="PPGH01000035">
    <property type="protein sequence ID" value="PQJ96318.1"/>
    <property type="molecule type" value="Genomic_DNA"/>
</dbReference>